<feature type="transmembrane region" description="Helical" evidence="2">
    <location>
        <begin position="157"/>
        <end position="179"/>
    </location>
</feature>
<name>A0A8W8J7D0_MAGGI</name>
<feature type="signal peptide" evidence="3">
    <location>
        <begin position="1"/>
        <end position="23"/>
    </location>
</feature>
<evidence type="ECO:0008006" key="6">
    <source>
        <dbReference type="Google" id="ProtNLM"/>
    </source>
</evidence>
<protein>
    <recommendedName>
        <fullName evidence="6">Transmembrane protein</fullName>
    </recommendedName>
</protein>
<evidence type="ECO:0000313" key="4">
    <source>
        <dbReference type="EnsemblMetazoa" id="G17638.1:cds"/>
    </source>
</evidence>
<evidence type="ECO:0000256" key="1">
    <source>
        <dbReference type="SAM" id="MobiDB-lite"/>
    </source>
</evidence>
<keyword evidence="2" id="KW-0472">Membrane</keyword>
<dbReference type="AlphaFoldDB" id="A0A8W8J7D0"/>
<evidence type="ECO:0000256" key="2">
    <source>
        <dbReference type="SAM" id="Phobius"/>
    </source>
</evidence>
<keyword evidence="2" id="KW-0812">Transmembrane</keyword>
<feature type="region of interest" description="Disordered" evidence="1">
    <location>
        <begin position="188"/>
        <end position="210"/>
    </location>
</feature>
<dbReference type="Proteomes" id="UP000005408">
    <property type="component" value="Unassembled WGS sequence"/>
</dbReference>
<sequence>MNSNRIYIIPLLVIVLFSPLVITSQVCTETETEVSECPSNANEYEKRATELCAEACGNSKIDIKYKYHCMLDSTRKYLIEMCAISEYVFDYCLAYHRRGQQIQKDESRRCNTSSSRTFYNSSEYFFCDLTNCLDSFVSSPSEKPEMTTTQMPDGESWYLHLIWVALVSIVLIIGLIFLLRKRQQRKESSDCHQNPKPEKNGGLDGPLLNV</sequence>
<evidence type="ECO:0000256" key="3">
    <source>
        <dbReference type="SAM" id="SignalP"/>
    </source>
</evidence>
<reference evidence="4" key="1">
    <citation type="submission" date="2022-08" db="UniProtKB">
        <authorList>
            <consortium name="EnsemblMetazoa"/>
        </authorList>
    </citation>
    <scope>IDENTIFICATION</scope>
    <source>
        <strain evidence="4">05x7-T-G4-1.051#20</strain>
    </source>
</reference>
<keyword evidence="5" id="KW-1185">Reference proteome</keyword>
<accession>A0A8W8J7D0</accession>
<keyword evidence="3" id="KW-0732">Signal</keyword>
<dbReference type="EnsemblMetazoa" id="G17638.1">
    <property type="protein sequence ID" value="G17638.1:cds"/>
    <property type="gene ID" value="G17638"/>
</dbReference>
<organism evidence="4 5">
    <name type="scientific">Magallana gigas</name>
    <name type="common">Pacific oyster</name>
    <name type="synonym">Crassostrea gigas</name>
    <dbReference type="NCBI Taxonomy" id="29159"/>
    <lineage>
        <taxon>Eukaryota</taxon>
        <taxon>Metazoa</taxon>
        <taxon>Spiralia</taxon>
        <taxon>Lophotrochozoa</taxon>
        <taxon>Mollusca</taxon>
        <taxon>Bivalvia</taxon>
        <taxon>Autobranchia</taxon>
        <taxon>Pteriomorphia</taxon>
        <taxon>Ostreida</taxon>
        <taxon>Ostreoidea</taxon>
        <taxon>Ostreidae</taxon>
        <taxon>Magallana</taxon>
    </lineage>
</organism>
<evidence type="ECO:0000313" key="5">
    <source>
        <dbReference type="Proteomes" id="UP000005408"/>
    </source>
</evidence>
<proteinExistence type="predicted"/>
<feature type="chain" id="PRO_5036462751" description="Transmembrane protein" evidence="3">
    <location>
        <begin position="24"/>
        <end position="210"/>
    </location>
</feature>
<keyword evidence="2" id="KW-1133">Transmembrane helix</keyword>
<feature type="compositionally biased region" description="Basic and acidic residues" evidence="1">
    <location>
        <begin position="188"/>
        <end position="201"/>
    </location>
</feature>